<evidence type="ECO:0000259" key="9">
    <source>
        <dbReference type="PROSITE" id="PS50928"/>
    </source>
</evidence>
<dbReference type="OrthoDB" id="9815533at2"/>
<evidence type="ECO:0000256" key="2">
    <source>
        <dbReference type="ARBA" id="ARBA00022448"/>
    </source>
</evidence>
<sequence length="264" mass="29084">MTRRVNPGSLVLASVSILILLILIAPIVIIFLVSFTPTEMLHFPPPGFSLRWYEAYFSDPKWMTATRVSFVVAALTALFSLVIGFAISLALVRYRFFGKAGLRMLVMSPMILPKIIIAVGLYFLYVKLRILGTTGALVMAHSIIAIPYVVMIITASLYSFDRRLEWAARSLGASPLRAVWLITIPNLKPAILGGGLFAFVASFDDIILSLFLTKLTEPTLPRQIWVNVQQTIDPTIAAVSTFMTVVSVLGLWLVALAQRGLKKG</sequence>
<keyword evidence="3" id="KW-1003">Cell membrane</keyword>
<keyword evidence="10" id="KW-0614">Plasmid</keyword>
<dbReference type="CDD" id="cd06261">
    <property type="entry name" value="TM_PBP2"/>
    <property type="match status" value="1"/>
</dbReference>
<evidence type="ECO:0000256" key="6">
    <source>
        <dbReference type="ARBA" id="ARBA00022989"/>
    </source>
</evidence>
<dbReference type="PROSITE" id="PS50928">
    <property type="entry name" value="ABC_TM1"/>
    <property type="match status" value="1"/>
</dbReference>
<feature type="transmembrane region" description="Helical" evidence="8">
    <location>
        <begin position="235"/>
        <end position="257"/>
    </location>
</feature>
<feature type="transmembrane region" description="Helical" evidence="8">
    <location>
        <begin position="137"/>
        <end position="160"/>
    </location>
</feature>
<proteinExistence type="inferred from homology"/>
<gene>
    <name evidence="10" type="ORF">Ga0080574_TMP5108</name>
</gene>
<keyword evidence="2 8" id="KW-0813">Transport</keyword>
<keyword evidence="6 8" id="KW-1133">Transmembrane helix</keyword>
<dbReference type="PANTHER" id="PTHR43357">
    <property type="entry name" value="INNER MEMBRANE ABC TRANSPORTER PERMEASE PROTEIN YDCV"/>
    <property type="match status" value="1"/>
</dbReference>
<dbReference type="RefSeq" id="WP_076706333.1">
    <property type="nucleotide sequence ID" value="NZ_CP015097.1"/>
</dbReference>
<evidence type="ECO:0000313" key="10">
    <source>
        <dbReference type="EMBL" id="APZ55390.1"/>
    </source>
</evidence>
<evidence type="ECO:0000256" key="3">
    <source>
        <dbReference type="ARBA" id="ARBA00022475"/>
    </source>
</evidence>
<comment type="similarity">
    <text evidence="8">Belongs to the binding-protein-dependent transport system permease family.</text>
</comment>
<keyword evidence="5 8" id="KW-0812">Transmembrane</keyword>
<keyword evidence="11" id="KW-1185">Reference proteome</keyword>
<dbReference type="EMBL" id="CP015097">
    <property type="protein sequence ID" value="APZ55390.1"/>
    <property type="molecule type" value="Genomic_DNA"/>
</dbReference>
<geneLocation type="plasmid" evidence="11">
    <name>ppaby7</name>
</geneLocation>
<dbReference type="Proteomes" id="UP000187059">
    <property type="component" value="Plasmid pPABY7"/>
</dbReference>
<evidence type="ECO:0000313" key="11">
    <source>
        <dbReference type="Proteomes" id="UP000187059"/>
    </source>
</evidence>
<reference evidence="10 11" key="1">
    <citation type="submission" date="2016-04" db="EMBL/GenBank/DDBJ databases">
        <title>Deep-sea bacteria in the southern Pacific.</title>
        <authorList>
            <person name="Tang K."/>
        </authorList>
    </citation>
    <scope>NUCLEOTIDE SEQUENCE [LARGE SCALE GENOMIC DNA]</scope>
    <source>
        <strain evidence="10 11">JLT2014</strain>
        <plasmid evidence="11">ppaby7</plasmid>
    </source>
</reference>
<accession>A0A1P8V162</accession>
<keyword evidence="4" id="KW-0997">Cell inner membrane</keyword>
<evidence type="ECO:0000256" key="7">
    <source>
        <dbReference type="ARBA" id="ARBA00023136"/>
    </source>
</evidence>
<dbReference type="InterPro" id="IPR035906">
    <property type="entry name" value="MetI-like_sf"/>
</dbReference>
<dbReference type="KEGG" id="paby:Ga0080574_TMP5108"/>
<dbReference type="GO" id="GO:0005886">
    <property type="term" value="C:plasma membrane"/>
    <property type="evidence" value="ECO:0007669"/>
    <property type="project" value="UniProtKB-SubCell"/>
</dbReference>
<feature type="transmembrane region" description="Helical" evidence="8">
    <location>
        <begin position="68"/>
        <end position="92"/>
    </location>
</feature>
<feature type="domain" description="ABC transmembrane type-1" evidence="9">
    <location>
        <begin position="66"/>
        <end position="254"/>
    </location>
</feature>
<dbReference type="Gene3D" id="1.10.3720.10">
    <property type="entry name" value="MetI-like"/>
    <property type="match status" value="1"/>
</dbReference>
<feature type="transmembrane region" description="Helical" evidence="8">
    <location>
        <begin position="12"/>
        <end position="35"/>
    </location>
</feature>
<feature type="transmembrane region" description="Helical" evidence="8">
    <location>
        <begin position="104"/>
        <end position="125"/>
    </location>
</feature>
<feature type="transmembrane region" description="Helical" evidence="8">
    <location>
        <begin position="190"/>
        <end position="212"/>
    </location>
</feature>
<comment type="subcellular location">
    <subcellularLocation>
        <location evidence="1">Cell inner membrane</location>
        <topology evidence="1">Multi-pass membrane protein</topology>
    </subcellularLocation>
    <subcellularLocation>
        <location evidence="8">Cell membrane</location>
        <topology evidence="8">Multi-pass membrane protein</topology>
    </subcellularLocation>
</comment>
<protein>
    <submittedName>
        <fullName evidence="10">Putative spermidine/putrescine transport system permease protein</fullName>
    </submittedName>
</protein>
<dbReference type="SUPFAM" id="SSF161098">
    <property type="entry name" value="MetI-like"/>
    <property type="match status" value="1"/>
</dbReference>
<evidence type="ECO:0000256" key="1">
    <source>
        <dbReference type="ARBA" id="ARBA00004429"/>
    </source>
</evidence>
<keyword evidence="7 8" id="KW-0472">Membrane</keyword>
<name>A0A1P8V162_9RHOB</name>
<dbReference type="PANTHER" id="PTHR43357:SF4">
    <property type="entry name" value="INNER MEMBRANE ABC TRANSPORTER PERMEASE PROTEIN YDCV"/>
    <property type="match status" value="1"/>
</dbReference>
<evidence type="ECO:0000256" key="8">
    <source>
        <dbReference type="RuleBase" id="RU363032"/>
    </source>
</evidence>
<evidence type="ECO:0000256" key="4">
    <source>
        <dbReference type="ARBA" id="ARBA00022519"/>
    </source>
</evidence>
<evidence type="ECO:0000256" key="5">
    <source>
        <dbReference type="ARBA" id="ARBA00022692"/>
    </source>
</evidence>
<dbReference type="Pfam" id="PF00528">
    <property type="entry name" value="BPD_transp_1"/>
    <property type="match status" value="1"/>
</dbReference>
<organism evidence="10 11">
    <name type="scientific">Salipiger abyssi</name>
    <dbReference type="NCBI Taxonomy" id="1250539"/>
    <lineage>
        <taxon>Bacteria</taxon>
        <taxon>Pseudomonadati</taxon>
        <taxon>Pseudomonadota</taxon>
        <taxon>Alphaproteobacteria</taxon>
        <taxon>Rhodobacterales</taxon>
        <taxon>Roseobacteraceae</taxon>
        <taxon>Salipiger</taxon>
    </lineage>
</organism>
<dbReference type="AlphaFoldDB" id="A0A1P8V162"/>
<dbReference type="InterPro" id="IPR000515">
    <property type="entry name" value="MetI-like"/>
</dbReference>
<dbReference type="GO" id="GO:0055085">
    <property type="term" value="P:transmembrane transport"/>
    <property type="evidence" value="ECO:0007669"/>
    <property type="project" value="InterPro"/>
</dbReference>